<feature type="transmembrane region" description="Helical" evidence="8">
    <location>
        <begin position="188"/>
        <end position="210"/>
    </location>
</feature>
<keyword evidence="10" id="KW-1185">Reference proteome</keyword>
<keyword evidence="3 8" id="KW-0813">Transport</keyword>
<dbReference type="PANTHER" id="PTHR30330:SF3">
    <property type="entry name" value="TRANSCRIPTIONAL REGULATOR, LRP FAMILY"/>
    <property type="match status" value="1"/>
</dbReference>
<keyword evidence="4" id="KW-1003">Cell membrane</keyword>
<dbReference type="GO" id="GO:0005283">
    <property type="term" value="F:amino acid:sodium symporter activity"/>
    <property type="evidence" value="ECO:0007669"/>
    <property type="project" value="InterPro"/>
</dbReference>
<feature type="transmembrane region" description="Helical" evidence="8">
    <location>
        <begin position="14"/>
        <end position="34"/>
    </location>
</feature>
<dbReference type="Proteomes" id="UP000003704">
    <property type="component" value="Unassembled WGS sequence"/>
</dbReference>
<evidence type="ECO:0000256" key="8">
    <source>
        <dbReference type="RuleBase" id="RU363064"/>
    </source>
</evidence>
<feature type="transmembrane region" description="Helical" evidence="8">
    <location>
        <begin position="317"/>
        <end position="337"/>
    </location>
</feature>
<dbReference type="Gene3D" id="1.20.1740.10">
    <property type="entry name" value="Amino acid/polyamine transporter I"/>
    <property type="match status" value="1"/>
</dbReference>
<evidence type="ECO:0000256" key="2">
    <source>
        <dbReference type="ARBA" id="ARBA00009261"/>
    </source>
</evidence>
<keyword evidence="5 8" id="KW-0812">Transmembrane</keyword>
<dbReference type="PANTHER" id="PTHR30330">
    <property type="entry name" value="AGSS FAMILY TRANSPORTER, SODIUM-ALANINE"/>
    <property type="match status" value="1"/>
</dbReference>
<evidence type="ECO:0000256" key="6">
    <source>
        <dbReference type="ARBA" id="ARBA00022989"/>
    </source>
</evidence>
<keyword evidence="8" id="KW-0997">Cell inner membrane</keyword>
<dbReference type="Pfam" id="PF01235">
    <property type="entry name" value="Na_Ala_symp"/>
    <property type="match status" value="1"/>
</dbReference>
<dbReference type="GO" id="GO:0005886">
    <property type="term" value="C:plasma membrane"/>
    <property type="evidence" value="ECO:0007669"/>
    <property type="project" value="UniProtKB-SubCell"/>
</dbReference>
<dbReference type="STRING" id="1172194.WQQ_26820"/>
<keyword evidence="6 8" id="KW-1133">Transmembrane helix</keyword>
<feature type="transmembrane region" description="Helical" evidence="8">
    <location>
        <begin position="222"/>
        <end position="242"/>
    </location>
</feature>
<proteinExistence type="inferred from homology"/>
<dbReference type="InterPro" id="IPR001463">
    <property type="entry name" value="Na/Ala_symport"/>
</dbReference>
<organism evidence="9 10">
    <name type="scientific">Hydrocarboniphaga effusa AP103</name>
    <dbReference type="NCBI Taxonomy" id="1172194"/>
    <lineage>
        <taxon>Bacteria</taxon>
        <taxon>Pseudomonadati</taxon>
        <taxon>Pseudomonadota</taxon>
        <taxon>Gammaproteobacteria</taxon>
        <taxon>Nevskiales</taxon>
        <taxon>Nevskiaceae</taxon>
        <taxon>Hydrocarboniphaga</taxon>
    </lineage>
</organism>
<evidence type="ECO:0000256" key="3">
    <source>
        <dbReference type="ARBA" id="ARBA00022448"/>
    </source>
</evidence>
<dbReference type="EMBL" id="AKGD01000002">
    <property type="protein sequence ID" value="EIT69100.1"/>
    <property type="molecule type" value="Genomic_DNA"/>
</dbReference>
<protein>
    <recommendedName>
        <fullName evidence="11">Amino acid carrier protein</fullName>
    </recommendedName>
</protein>
<evidence type="ECO:0000256" key="4">
    <source>
        <dbReference type="ARBA" id="ARBA00022475"/>
    </source>
</evidence>
<evidence type="ECO:0000313" key="9">
    <source>
        <dbReference type="EMBL" id="EIT69100.1"/>
    </source>
</evidence>
<keyword evidence="7 8" id="KW-0472">Membrane</keyword>
<reference evidence="9 10" key="1">
    <citation type="journal article" date="2012" name="J. Bacteriol.">
        <title>Genome Sequence of n-Alkane-Degrading Hydrocarboniphaga effusa Strain AP103T (ATCC BAA-332T).</title>
        <authorList>
            <person name="Chang H.K."/>
            <person name="Zylstra G.J."/>
            <person name="Chae J.C."/>
        </authorList>
    </citation>
    <scope>NUCLEOTIDE SEQUENCE [LARGE SCALE GENOMIC DNA]</scope>
    <source>
        <strain evidence="9 10">AP103</strain>
    </source>
</reference>
<dbReference type="PRINTS" id="PR00175">
    <property type="entry name" value="NAALASMPORT"/>
</dbReference>
<evidence type="ECO:0000256" key="7">
    <source>
        <dbReference type="ARBA" id="ARBA00023136"/>
    </source>
</evidence>
<feature type="transmembrane region" description="Helical" evidence="8">
    <location>
        <begin position="69"/>
        <end position="93"/>
    </location>
</feature>
<dbReference type="OrthoDB" id="9806926at2"/>
<name>I8T5B6_9GAMM</name>
<comment type="similarity">
    <text evidence="2 8">Belongs to the alanine or glycine:cation symporter (AGCS) (TC 2.A.25) family.</text>
</comment>
<evidence type="ECO:0000256" key="1">
    <source>
        <dbReference type="ARBA" id="ARBA00004651"/>
    </source>
</evidence>
<feature type="transmembrane region" description="Helical" evidence="8">
    <location>
        <begin position="156"/>
        <end position="176"/>
    </location>
</feature>
<evidence type="ECO:0000313" key="10">
    <source>
        <dbReference type="Proteomes" id="UP000003704"/>
    </source>
</evidence>
<accession>I8T5B6</accession>
<dbReference type="AlphaFoldDB" id="I8T5B6"/>
<comment type="subcellular location">
    <subcellularLocation>
        <location evidence="8">Cell inner membrane</location>
        <topology evidence="8">Multi-pass membrane protein</topology>
    </subcellularLocation>
    <subcellularLocation>
        <location evidence="1">Cell membrane</location>
        <topology evidence="1">Multi-pass membrane protein</topology>
    </subcellularLocation>
</comment>
<keyword evidence="8" id="KW-0769">Symport</keyword>
<feature type="transmembrane region" description="Helical" evidence="8">
    <location>
        <begin position="452"/>
        <end position="473"/>
    </location>
</feature>
<dbReference type="NCBIfam" id="TIGR00835">
    <property type="entry name" value="agcS"/>
    <property type="match status" value="1"/>
</dbReference>
<evidence type="ECO:0008006" key="11">
    <source>
        <dbReference type="Google" id="ProtNLM"/>
    </source>
</evidence>
<feature type="transmembrane region" description="Helical" evidence="8">
    <location>
        <begin position="517"/>
        <end position="538"/>
    </location>
</feature>
<gene>
    <name evidence="9" type="ORF">WQQ_26820</name>
</gene>
<evidence type="ECO:0000256" key="5">
    <source>
        <dbReference type="ARBA" id="ARBA00022692"/>
    </source>
</evidence>
<sequence length="562" mass="59758">MDAFFAVLDAINGVLLSVPVLLTLLGIGLLFTLWSGFCQYRSLTHGVALVAGKGIDTSHGPGALTHFQALTAAMSGTVGLGAIAGMAIAVDFGGPGAVFWMWVVGLVGMGLKTTEVTLSLLYRDTHDPENPHGGAMYVARDGLGGLAPALKPLGKVVGFVFAISLLLFAFTGGNMFQTWSVADTTREYFGVPTWITGLILAIAAGVVILGGIKRIGNVTKTLVPFKCGVYVLCGLYVIVTHADALPDTFRAIFAGAFSKTDGVGAFMGGTIGSAFMWGMKRALFSSEAGLGTAPVAHAAVKTPEPVTEGVVSGLEPFIDTIFVCTVTGLVVLLTGVWNRAPAANWQTPPAWVESAPGHWQPQVDTTSLSVRGSALPANPAGTPVFVMAEIDGQRQRVYGTYVMNSQGMRFDWQPVASTQAPSYAEGGVFADYRGSTLVAKGFDTVHEGLGRWLITIAVWVFGLSCIISYGYYGEQSVIYLAGERWVTPFRWLWCVAAASACFGFIKTSGQLDTLSTIGMGFMYAINLPLLLILGNKAMRQYHDYFRRLKNGEIARNAAPESR</sequence>
<dbReference type="RefSeq" id="WP_007185623.1">
    <property type="nucleotide sequence ID" value="NZ_AKGD01000002.1"/>
</dbReference>
<comment type="caution">
    <text evidence="9">The sequence shown here is derived from an EMBL/GenBank/DDBJ whole genome shotgun (WGS) entry which is preliminary data.</text>
</comment>